<evidence type="ECO:0000256" key="1">
    <source>
        <dbReference type="SAM" id="MobiDB-lite"/>
    </source>
</evidence>
<name>A0AAN6SU21_9PEZI</name>
<proteinExistence type="predicted"/>
<feature type="region of interest" description="Disordered" evidence="1">
    <location>
        <begin position="41"/>
        <end position="63"/>
    </location>
</feature>
<evidence type="ECO:0000313" key="3">
    <source>
        <dbReference type="Proteomes" id="UP001303115"/>
    </source>
</evidence>
<dbReference type="AlphaFoldDB" id="A0AAN6SU21"/>
<dbReference type="Proteomes" id="UP001303115">
    <property type="component" value="Unassembled WGS sequence"/>
</dbReference>
<accession>A0AAN6SU21</accession>
<protein>
    <submittedName>
        <fullName evidence="2">Uncharacterized protein</fullName>
    </submittedName>
</protein>
<feature type="non-terminal residue" evidence="2">
    <location>
        <position position="1"/>
    </location>
</feature>
<organism evidence="2 3">
    <name type="scientific">Parachaetomium inaequale</name>
    <dbReference type="NCBI Taxonomy" id="2588326"/>
    <lineage>
        <taxon>Eukaryota</taxon>
        <taxon>Fungi</taxon>
        <taxon>Dikarya</taxon>
        <taxon>Ascomycota</taxon>
        <taxon>Pezizomycotina</taxon>
        <taxon>Sordariomycetes</taxon>
        <taxon>Sordariomycetidae</taxon>
        <taxon>Sordariales</taxon>
        <taxon>Chaetomiaceae</taxon>
        <taxon>Parachaetomium</taxon>
    </lineage>
</organism>
<reference evidence="3" key="1">
    <citation type="journal article" date="2023" name="Mol. Phylogenet. Evol.">
        <title>Genome-scale phylogeny and comparative genomics of the fungal order Sordariales.</title>
        <authorList>
            <person name="Hensen N."/>
            <person name="Bonometti L."/>
            <person name="Westerberg I."/>
            <person name="Brannstrom I.O."/>
            <person name="Guillou S."/>
            <person name="Cros-Aarteil S."/>
            <person name="Calhoun S."/>
            <person name="Haridas S."/>
            <person name="Kuo A."/>
            <person name="Mondo S."/>
            <person name="Pangilinan J."/>
            <person name="Riley R."/>
            <person name="LaButti K."/>
            <person name="Andreopoulos B."/>
            <person name="Lipzen A."/>
            <person name="Chen C."/>
            <person name="Yan M."/>
            <person name="Daum C."/>
            <person name="Ng V."/>
            <person name="Clum A."/>
            <person name="Steindorff A."/>
            <person name="Ohm R.A."/>
            <person name="Martin F."/>
            <person name="Silar P."/>
            <person name="Natvig D.O."/>
            <person name="Lalanne C."/>
            <person name="Gautier V."/>
            <person name="Ament-Velasquez S.L."/>
            <person name="Kruys A."/>
            <person name="Hutchinson M.I."/>
            <person name="Powell A.J."/>
            <person name="Barry K."/>
            <person name="Miller A.N."/>
            <person name="Grigoriev I.V."/>
            <person name="Debuchy R."/>
            <person name="Gladieux P."/>
            <person name="Hiltunen Thoren M."/>
            <person name="Johannesson H."/>
        </authorList>
    </citation>
    <scope>NUCLEOTIDE SEQUENCE [LARGE SCALE GENOMIC DNA]</scope>
    <source>
        <strain evidence="3">CBS 284.82</strain>
    </source>
</reference>
<dbReference type="EMBL" id="MU854331">
    <property type="protein sequence ID" value="KAK4043114.1"/>
    <property type="molecule type" value="Genomic_DNA"/>
</dbReference>
<sequence length="115" mass="12821">KYFKHQPTQARDRAENFDSLVTASSAAAKLAKYRRDLLSERKRSQRRRIAGPLMRAAAGAGGAEGSRRCLLLSYSAAQFETVDRRPGEQLTFHSDSRAMLPVYWRQCNGCDGPGC</sequence>
<evidence type="ECO:0000313" key="2">
    <source>
        <dbReference type="EMBL" id="KAK4043114.1"/>
    </source>
</evidence>
<comment type="caution">
    <text evidence="2">The sequence shown here is derived from an EMBL/GenBank/DDBJ whole genome shotgun (WGS) entry which is preliminary data.</text>
</comment>
<keyword evidence="3" id="KW-1185">Reference proteome</keyword>
<gene>
    <name evidence="2" type="ORF">C8A01DRAFT_13323</name>
</gene>